<proteinExistence type="predicted"/>
<dbReference type="GeneID" id="118882865"/>
<protein>
    <submittedName>
        <fullName evidence="2">Protein FAM25A isoform X1</fullName>
    </submittedName>
</protein>
<sequence>MPAPVVCHLIPEFWDSPDCLRLDLLLPVARVGLWPCDPEFLLPTVSTAHPRAAGRCPGPPSTTQLHKACVRVPGYGVCGSHAARGALPSHNAGVAPPSLFLLPSALTHHPSQGSCPRAQPGIKGIYKSRLVQAPASCLITTCRRAMLGGLGKLAAEGLAHRTEKATEEAVDVVEGVVKEVVEPAKEAGENAIAEALKKTHETGNKVVKEVTETVTNTVTNAVTHAAEGLGKLGQ</sequence>
<dbReference type="PANTHER" id="PTHR34994">
    <property type="entry name" value="PROTEIN FAM25A-RELATED"/>
    <property type="match status" value="1"/>
</dbReference>
<dbReference type="PRINTS" id="PR02048">
    <property type="entry name" value="PROTEINF25"/>
</dbReference>
<accession>A0A8B8VJS6</accession>
<evidence type="ECO:0000313" key="2">
    <source>
        <dbReference type="RefSeq" id="XP_036685123.1"/>
    </source>
</evidence>
<dbReference type="InterPro" id="IPR023243">
    <property type="entry name" value="FAM25"/>
</dbReference>
<gene>
    <name evidence="2" type="primary">FAM25A</name>
</gene>
<keyword evidence="1" id="KW-1185">Reference proteome</keyword>
<evidence type="ECO:0000313" key="1">
    <source>
        <dbReference type="Proteomes" id="UP000694857"/>
    </source>
</evidence>
<dbReference type="PANTHER" id="PTHR34994:SF1">
    <property type="entry name" value="PROTEIN FAM25A-RELATED"/>
    <property type="match status" value="1"/>
</dbReference>
<name>A0A8B8VJS6_BALMU</name>
<reference evidence="2" key="1">
    <citation type="submission" date="2025-08" db="UniProtKB">
        <authorList>
            <consortium name="RefSeq"/>
        </authorList>
    </citation>
    <scope>IDENTIFICATION</scope>
    <source>
        <tissue evidence="2">Epidermis and Blubber</tissue>
    </source>
</reference>
<dbReference type="Pfam" id="PF15825">
    <property type="entry name" value="FAM25"/>
    <property type="match status" value="1"/>
</dbReference>
<organism evidence="1 2">
    <name type="scientific">Balaenoptera musculus</name>
    <name type="common">Blue whale</name>
    <dbReference type="NCBI Taxonomy" id="9771"/>
    <lineage>
        <taxon>Eukaryota</taxon>
        <taxon>Metazoa</taxon>
        <taxon>Chordata</taxon>
        <taxon>Craniata</taxon>
        <taxon>Vertebrata</taxon>
        <taxon>Euteleostomi</taxon>
        <taxon>Mammalia</taxon>
        <taxon>Eutheria</taxon>
        <taxon>Laurasiatheria</taxon>
        <taxon>Artiodactyla</taxon>
        <taxon>Whippomorpha</taxon>
        <taxon>Cetacea</taxon>
        <taxon>Mysticeti</taxon>
        <taxon>Balaenopteridae</taxon>
        <taxon>Balaenoptera</taxon>
    </lineage>
</organism>
<dbReference type="AlphaFoldDB" id="A0A8B8VJS6"/>
<dbReference type="OrthoDB" id="9714786at2759"/>
<dbReference type="Proteomes" id="UP000694857">
    <property type="component" value="Chromosome 16"/>
</dbReference>
<dbReference type="KEGG" id="bmus:118882865"/>
<dbReference type="CTD" id="643161"/>
<dbReference type="RefSeq" id="XP_036685123.1">
    <property type="nucleotide sequence ID" value="XM_036829228.1"/>
</dbReference>